<keyword evidence="1" id="KW-1133">Transmembrane helix</keyword>
<accession>A0A482WL98</accession>
<dbReference type="InterPro" id="IPR031878">
    <property type="entry name" value="Commissureless"/>
</dbReference>
<evidence type="ECO:0000256" key="1">
    <source>
        <dbReference type="SAM" id="Phobius"/>
    </source>
</evidence>
<reference evidence="2 3" key="1">
    <citation type="journal article" date="2017" name="Gigascience">
        <title>Genome sequence of the small brown planthopper, Laodelphax striatellus.</title>
        <authorList>
            <person name="Zhu J."/>
            <person name="Jiang F."/>
            <person name="Wang X."/>
            <person name="Yang P."/>
            <person name="Bao Y."/>
            <person name="Zhao W."/>
            <person name="Wang W."/>
            <person name="Lu H."/>
            <person name="Wang Q."/>
            <person name="Cui N."/>
            <person name="Li J."/>
            <person name="Chen X."/>
            <person name="Luo L."/>
            <person name="Yu J."/>
            <person name="Kang L."/>
            <person name="Cui F."/>
        </authorList>
    </citation>
    <scope>NUCLEOTIDE SEQUENCE [LARGE SCALE GENOMIC DNA]</scope>
    <source>
        <strain evidence="2">Lst14</strain>
    </source>
</reference>
<dbReference type="EMBL" id="QKKF02033151">
    <property type="protein sequence ID" value="RZF33951.1"/>
    <property type="molecule type" value="Genomic_DNA"/>
</dbReference>
<keyword evidence="1" id="KW-0812">Transmembrane</keyword>
<evidence type="ECO:0000313" key="2">
    <source>
        <dbReference type="EMBL" id="RZF33951.1"/>
    </source>
</evidence>
<comment type="caution">
    <text evidence="2">The sequence shown here is derived from an EMBL/GenBank/DDBJ whole genome shotgun (WGS) entry which is preliminary data.</text>
</comment>
<keyword evidence="3" id="KW-1185">Reference proteome</keyword>
<dbReference type="AlphaFoldDB" id="A0A482WL98"/>
<sequence>MSKNYTIVVQDVGSASAASATASAAYDLEYDRFISDVWIGVVLTLMVLSCVGCLCSCFLYHKFQQWKRSVLENRGMDDRENTYDIESLPSYTLVTGLPSYDEAIEQLRKVNEIKEIPRTPELAKLSVGDLLTAYKPDKR</sequence>
<dbReference type="GO" id="GO:0007411">
    <property type="term" value="P:axon guidance"/>
    <property type="evidence" value="ECO:0007669"/>
    <property type="project" value="InterPro"/>
</dbReference>
<dbReference type="OrthoDB" id="6627098at2759"/>
<dbReference type="STRING" id="195883.A0A482WL98"/>
<evidence type="ECO:0000313" key="3">
    <source>
        <dbReference type="Proteomes" id="UP000291343"/>
    </source>
</evidence>
<keyword evidence="1" id="KW-0472">Membrane</keyword>
<name>A0A482WL98_LAOST</name>
<organism evidence="2 3">
    <name type="scientific">Laodelphax striatellus</name>
    <name type="common">Small brown planthopper</name>
    <name type="synonym">Delphax striatella</name>
    <dbReference type="NCBI Taxonomy" id="195883"/>
    <lineage>
        <taxon>Eukaryota</taxon>
        <taxon>Metazoa</taxon>
        <taxon>Ecdysozoa</taxon>
        <taxon>Arthropoda</taxon>
        <taxon>Hexapoda</taxon>
        <taxon>Insecta</taxon>
        <taxon>Pterygota</taxon>
        <taxon>Neoptera</taxon>
        <taxon>Paraneoptera</taxon>
        <taxon>Hemiptera</taxon>
        <taxon>Auchenorrhyncha</taxon>
        <taxon>Fulgoroidea</taxon>
        <taxon>Delphacidae</taxon>
        <taxon>Criomorphinae</taxon>
        <taxon>Laodelphax</taxon>
    </lineage>
</organism>
<gene>
    <name evidence="2" type="ORF">LSTR_LSTR010434</name>
</gene>
<dbReference type="Proteomes" id="UP000291343">
    <property type="component" value="Unassembled WGS sequence"/>
</dbReference>
<dbReference type="InParanoid" id="A0A482WL98"/>
<proteinExistence type="predicted"/>
<protein>
    <submittedName>
        <fullName evidence="2">Uncharacterized protein</fullName>
    </submittedName>
</protein>
<dbReference type="Pfam" id="PF15957">
    <property type="entry name" value="Comm"/>
    <property type="match status" value="1"/>
</dbReference>
<feature type="transmembrane region" description="Helical" evidence="1">
    <location>
        <begin position="37"/>
        <end position="60"/>
    </location>
</feature>